<feature type="non-terminal residue" evidence="2">
    <location>
        <position position="176"/>
    </location>
</feature>
<evidence type="ECO:0000313" key="3">
    <source>
        <dbReference type="Proteomes" id="UP000518266"/>
    </source>
</evidence>
<gene>
    <name evidence="2" type="ORF">F7725_025351</name>
</gene>
<evidence type="ECO:0000313" key="2">
    <source>
        <dbReference type="EMBL" id="KAF3834147.1"/>
    </source>
</evidence>
<comment type="caution">
    <text evidence="2">The sequence shown here is derived from an EMBL/GenBank/DDBJ whole genome shotgun (WGS) entry which is preliminary data.</text>
</comment>
<proteinExistence type="predicted"/>
<organism evidence="2 3">
    <name type="scientific">Dissostichus mawsoni</name>
    <name type="common">Antarctic cod</name>
    <dbReference type="NCBI Taxonomy" id="36200"/>
    <lineage>
        <taxon>Eukaryota</taxon>
        <taxon>Metazoa</taxon>
        <taxon>Chordata</taxon>
        <taxon>Craniata</taxon>
        <taxon>Vertebrata</taxon>
        <taxon>Euteleostomi</taxon>
        <taxon>Actinopterygii</taxon>
        <taxon>Neopterygii</taxon>
        <taxon>Teleostei</taxon>
        <taxon>Neoteleostei</taxon>
        <taxon>Acanthomorphata</taxon>
        <taxon>Eupercaria</taxon>
        <taxon>Perciformes</taxon>
        <taxon>Notothenioidei</taxon>
        <taxon>Nototheniidae</taxon>
        <taxon>Dissostichus</taxon>
    </lineage>
</organism>
<name>A0A7J5XC27_DISMA</name>
<dbReference type="EMBL" id="JAAKFY010000026">
    <property type="protein sequence ID" value="KAF3834147.1"/>
    <property type="molecule type" value="Genomic_DNA"/>
</dbReference>
<dbReference type="Proteomes" id="UP000518266">
    <property type="component" value="Unassembled WGS sequence"/>
</dbReference>
<accession>A0A7J5XC27</accession>
<keyword evidence="3" id="KW-1185">Reference proteome</keyword>
<reference evidence="2 3" key="1">
    <citation type="submission" date="2020-03" db="EMBL/GenBank/DDBJ databases">
        <title>Dissostichus mawsoni Genome sequencing and assembly.</title>
        <authorList>
            <person name="Park H."/>
        </authorList>
    </citation>
    <scope>NUCLEOTIDE SEQUENCE [LARGE SCALE GENOMIC DNA]</scope>
    <source>
        <strain evidence="2">DM0001</strain>
        <tissue evidence="2">Muscle</tissue>
    </source>
</reference>
<dbReference type="AlphaFoldDB" id="A0A7J5XC27"/>
<sequence length="176" mass="19228">MGNQEGRGGRLWHLTTGHETGHQTLVIFSAHPALSEDRRQRRYHPCISSVSNGGDKETPKLISELAGNPSSLCITLLTHPHSPSLQRLLAAVWWMDRGRRRRTDNIPSVRPGGGGPSLLPDPSILFVLCGQGRCGWEFWELKHLNEVTTPPTKHAGGRGGPPMPPAFEILSSGVHS</sequence>
<evidence type="ECO:0000256" key="1">
    <source>
        <dbReference type="SAM" id="MobiDB-lite"/>
    </source>
</evidence>
<feature type="region of interest" description="Disordered" evidence="1">
    <location>
        <begin position="150"/>
        <end position="176"/>
    </location>
</feature>
<protein>
    <submittedName>
        <fullName evidence="2">Uncharacterized protein</fullName>
    </submittedName>
</protein>